<dbReference type="AlphaFoldDB" id="A0A0X3NLN9"/>
<dbReference type="EMBL" id="GEEE01022386">
    <property type="protein sequence ID" value="JAP40839.1"/>
    <property type="molecule type" value="Transcribed_RNA"/>
</dbReference>
<name>A0A0X3NLN9_SCHSO</name>
<organism evidence="1">
    <name type="scientific">Schistocephalus solidus</name>
    <name type="common">Tapeworm</name>
    <dbReference type="NCBI Taxonomy" id="70667"/>
    <lineage>
        <taxon>Eukaryota</taxon>
        <taxon>Metazoa</taxon>
        <taxon>Spiralia</taxon>
        <taxon>Lophotrochozoa</taxon>
        <taxon>Platyhelminthes</taxon>
        <taxon>Cestoda</taxon>
        <taxon>Eucestoda</taxon>
        <taxon>Diphyllobothriidea</taxon>
        <taxon>Diphyllobothriidae</taxon>
        <taxon>Schistocephalus</taxon>
    </lineage>
</organism>
<reference evidence="1" key="1">
    <citation type="submission" date="2016-01" db="EMBL/GenBank/DDBJ databases">
        <title>Reference transcriptome for the parasite Schistocephalus solidus: insights into the molecular evolution of parasitism.</title>
        <authorList>
            <person name="Hebert F.O."/>
            <person name="Grambauer S."/>
            <person name="Barber I."/>
            <person name="Landry C.R."/>
            <person name="Aubin-Horth N."/>
        </authorList>
    </citation>
    <scope>NUCLEOTIDE SEQUENCE</scope>
</reference>
<protein>
    <submittedName>
        <fullName evidence="1">Uncharacterized protein</fullName>
    </submittedName>
</protein>
<accession>A0A0X3NLN9</accession>
<gene>
    <name evidence="1" type="ORF">TR102568</name>
</gene>
<proteinExistence type="predicted"/>
<evidence type="ECO:0000313" key="1">
    <source>
        <dbReference type="EMBL" id="JAP40839.1"/>
    </source>
</evidence>
<sequence>MESCIGNCSKSTSAFGRIKMNRKAMHLQDTVFVPFCFLCLLSSVFGGSCSSSIWFRPIAKALHSRLVHNAYYAKCLVNCPLPDSSCESIAYGAGLSRAAAMENAAYYASAKGHRNCGHYIRDCEVQQYKKPTSHVNAGW</sequence>